<dbReference type="InterPro" id="IPR011032">
    <property type="entry name" value="GroES-like_sf"/>
</dbReference>
<gene>
    <name evidence="2" type="ORF">RM812_40870</name>
</gene>
<dbReference type="Pfam" id="PF08240">
    <property type="entry name" value="ADH_N"/>
    <property type="match status" value="1"/>
</dbReference>
<dbReference type="CDD" id="cd08267">
    <property type="entry name" value="MDR1"/>
    <property type="match status" value="1"/>
</dbReference>
<reference evidence="2" key="1">
    <citation type="submission" date="2024-05" db="EMBL/GenBank/DDBJ databases">
        <title>30 novel species of actinomycetes from the DSMZ collection.</title>
        <authorList>
            <person name="Nouioui I."/>
        </authorList>
    </citation>
    <scope>NUCLEOTIDE SEQUENCE</scope>
    <source>
        <strain evidence="2">DSM 40712</strain>
    </source>
</reference>
<dbReference type="EMBL" id="JAVRFH010000146">
    <property type="protein sequence ID" value="MDT0616444.1"/>
    <property type="molecule type" value="Genomic_DNA"/>
</dbReference>
<keyword evidence="3" id="KW-1185">Reference proteome</keyword>
<dbReference type="InterPro" id="IPR036291">
    <property type="entry name" value="NAD(P)-bd_dom_sf"/>
</dbReference>
<protein>
    <submittedName>
        <fullName evidence="2">NAD(P)-dependent alcohol dehydrogenase</fullName>
    </submittedName>
</protein>
<dbReference type="InterPro" id="IPR013154">
    <property type="entry name" value="ADH-like_N"/>
</dbReference>
<dbReference type="Gene3D" id="3.40.50.720">
    <property type="entry name" value="NAD(P)-binding Rossmann-like Domain"/>
    <property type="match status" value="1"/>
</dbReference>
<dbReference type="Proteomes" id="UP001180724">
    <property type="component" value="Unassembled WGS sequence"/>
</dbReference>
<dbReference type="SMART" id="SM00829">
    <property type="entry name" value="PKS_ER"/>
    <property type="match status" value="1"/>
</dbReference>
<dbReference type="SUPFAM" id="SSF51735">
    <property type="entry name" value="NAD(P)-binding Rossmann-fold domains"/>
    <property type="match status" value="1"/>
</dbReference>
<feature type="domain" description="Enoyl reductase (ER)" evidence="1">
    <location>
        <begin position="10"/>
        <end position="313"/>
    </location>
</feature>
<dbReference type="PANTHER" id="PTHR44013">
    <property type="entry name" value="ZINC-TYPE ALCOHOL DEHYDROGENASE-LIKE PROTEIN C16A3.02C"/>
    <property type="match status" value="1"/>
</dbReference>
<sequence>MRVVQYDRFGPPEVLRVNEMPVPRPGPGEVLVEVHAASVDAGEIAFRSGRMRRISRAKFPHGTGGDFAGRVSATGPGVQAWQAGDAVWGLMPHFVFGSLADYVAVPQKRLARAPKNLSLLEAAALPVSGTTALTALTDKAHLAPGERLLIRGATGGVGSIAVQLGKALGAHVTALASAHNLGWVTALGADEALDYRTTRPADLGRFDVIVDVVGTDLGSYRARLARRGRMVALAFDTDRIFTSILGSGLRAAVAPRRFKLFSNNPSADRIAELTRFTEAGSIRPVIDSIFPVADVAEAHRRLEAGGVRGKYVIDMERERP</sequence>
<comment type="caution">
    <text evidence="2">The sequence shown here is derived from an EMBL/GenBank/DDBJ whole genome shotgun (WGS) entry which is preliminary data.</text>
</comment>
<dbReference type="PANTHER" id="PTHR44013:SF1">
    <property type="entry name" value="ZINC-TYPE ALCOHOL DEHYDROGENASE-LIKE PROTEIN C16A3.02C"/>
    <property type="match status" value="1"/>
</dbReference>
<evidence type="ECO:0000313" key="3">
    <source>
        <dbReference type="Proteomes" id="UP001180724"/>
    </source>
</evidence>
<dbReference type="SUPFAM" id="SSF50129">
    <property type="entry name" value="GroES-like"/>
    <property type="match status" value="1"/>
</dbReference>
<evidence type="ECO:0000313" key="2">
    <source>
        <dbReference type="EMBL" id="MDT0616444.1"/>
    </source>
</evidence>
<name>A0ABU3B1W5_9ACTN</name>
<accession>A0ABU3B1W5</accession>
<dbReference type="Gene3D" id="3.90.180.10">
    <property type="entry name" value="Medium-chain alcohol dehydrogenases, catalytic domain"/>
    <property type="match status" value="1"/>
</dbReference>
<dbReference type="RefSeq" id="WP_311585895.1">
    <property type="nucleotide sequence ID" value="NZ_JAVRFH010000146.1"/>
</dbReference>
<dbReference type="InterPro" id="IPR052733">
    <property type="entry name" value="Chloroplast_QOR"/>
</dbReference>
<dbReference type="InterPro" id="IPR020843">
    <property type="entry name" value="ER"/>
</dbReference>
<proteinExistence type="predicted"/>
<evidence type="ECO:0000259" key="1">
    <source>
        <dbReference type="SMART" id="SM00829"/>
    </source>
</evidence>
<dbReference type="Pfam" id="PF13602">
    <property type="entry name" value="ADH_zinc_N_2"/>
    <property type="match status" value="1"/>
</dbReference>
<organism evidence="2 3">
    <name type="scientific">Streptomyces lancefieldiae</name>
    <dbReference type="NCBI Taxonomy" id="3075520"/>
    <lineage>
        <taxon>Bacteria</taxon>
        <taxon>Bacillati</taxon>
        <taxon>Actinomycetota</taxon>
        <taxon>Actinomycetes</taxon>
        <taxon>Kitasatosporales</taxon>
        <taxon>Streptomycetaceae</taxon>
        <taxon>Streptomyces</taxon>
    </lineage>
</organism>